<proteinExistence type="predicted"/>
<dbReference type="Proteomes" id="UP000028483">
    <property type="component" value="Unassembled WGS sequence"/>
</dbReference>
<dbReference type="EMBL" id="CBSX010000126">
    <property type="protein sequence ID" value="CDH06087.1"/>
    <property type="molecule type" value="Genomic_DNA"/>
</dbReference>
<dbReference type="RefSeq" id="WP_038256852.1">
    <property type="nucleotide sequence ID" value="NZ_CAWLUU010000183.1"/>
</dbReference>
<reference evidence="1" key="1">
    <citation type="submission" date="2013-07" db="EMBL/GenBank/DDBJ databases">
        <title>Sub-species coevolution in mutualistic symbiosis.</title>
        <authorList>
            <person name="Murfin K."/>
            <person name="Klassen J."/>
            <person name="Lee M."/>
            <person name="Forst S."/>
            <person name="Stock P."/>
            <person name="Goodrich-Blair H."/>
        </authorList>
    </citation>
    <scope>NUCLEOTIDE SEQUENCE [LARGE SCALE GENOMIC DNA]</scope>
    <source>
        <strain evidence="1">Oregonense</strain>
    </source>
</reference>
<dbReference type="AlphaFoldDB" id="A0A077NV29"/>
<gene>
    <name evidence="1" type="ORF">XBO1_2110090</name>
</gene>
<dbReference type="InterPro" id="IPR024406">
    <property type="entry name" value="TAC-10"/>
</dbReference>
<sequence length="89" mass="9980">MSKENKMITLIIGETEINFEPNMVAYNSMINDMAMDNKIVPIVSYLRRIVQPASKAALDELLLIPGAAMQIVEKVNAEYAPKLDIEIKN</sequence>
<evidence type="ECO:0000313" key="1">
    <source>
        <dbReference type="EMBL" id="CDH06087.1"/>
    </source>
</evidence>
<dbReference type="HOGENOM" id="CLU_174725_0_0_6"/>
<name>A0A077NV29_XENBV</name>
<protein>
    <submittedName>
        <fullName evidence="1">Putative phage protein</fullName>
    </submittedName>
</protein>
<dbReference type="Pfam" id="PF10963">
    <property type="entry name" value="Phage_TAC_10"/>
    <property type="match status" value="1"/>
</dbReference>
<organism evidence="1">
    <name type="scientific">Xenorhabdus bovienii str. oregonense</name>
    <dbReference type="NCBI Taxonomy" id="1398202"/>
    <lineage>
        <taxon>Bacteria</taxon>
        <taxon>Pseudomonadati</taxon>
        <taxon>Pseudomonadota</taxon>
        <taxon>Gammaproteobacteria</taxon>
        <taxon>Enterobacterales</taxon>
        <taxon>Morganellaceae</taxon>
        <taxon>Xenorhabdus</taxon>
    </lineage>
</organism>
<accession>A0A077NV29</accession>
<comment type="caution">
    <text evidence="1">The sequence shown here is derived from an EMBL/GenBank/DDBJ whole genome shotgun (WGS) entry which is preliminary data.</text>
</comment>